<name>A0A1B2ESH7_9HYPH</name>
<keyword evidence="1" id="KW-0614">Plasmid</keyword>
<organism evidence="1">
    <name type="scientific">Microvirga ossetica</name>
    <dbReference type="NCBI Taxonomy" id="1882682"/>
    <lineage>
        <taxon>Bacteria</taxon>
        <taxon>Pseudomonadati</taxon>
        <taxon>Pseudomonadota</taxon>
        <taxon>Alphaproteobacteria</taxon>
        <taxon>Hyphomicrobiales</taxon>
        <taxon>Methylobacteriaceae</taxon>
        <taxon>Microvirga</taxon>
    </lineage>
</organism>
<dbReference type="KEGG" id="moc:BB934_31565"/>
<dbReference type="RefSeq" id="WP_099513887.1">
    <property type="nucleotide sequence ID" value="NZ_CP016617.1"/>
</dbReference>
<gene>
    <name evidence="1" type="ORF">BB934_31565</name>
</gene>
<sequence length="191" mass="19691">MPSTNLWNGIPKPLKAVEHVCGDLQLTGNVTLRTPSEGSVLVIWNGQLDMNSYTFATEDGSAITVIFAGDNGAYTHGPTGDGTLDITAPSSGPWKGVALYQAPNLTAGVDLTYKGNSPTWNITGLVYLPHSNVTFSGAVNKSSHGQSCFALVVNTILINGTGSILSKGSCGEAGLNLPTGSGTLARGQLVN</sequence>
<proteinExistence type="predicted"/>
<geneLocation type="plasmid" evidence="1">
    <name>unnamed1</name>
</geneLocation>
<reference evidence="1" key="1">
    <citation type="submission" date="2016-07" db="EMBL/GenBank/DDBJ databases">
        <title>Microvirga ossetica sp. nov. a new species of rhizobia isolated from root nodules of the legume species Vicia alpestris Steven originated from North Ossetia region in the Caucasus.</title>
        <authorList>
            <person name="Safronova V.I."/>
            <person name="Kuznetsova I.G."/>
            <person name="Sazanova A.L."/>
            <person name="Belimov A."/>
            <person name="Andronov E."/>
            <person name="Osledkin Y.S."/>
            <person name="Onishchuk O.P."/>
            <person name="Kurchak O.N."/>
            <person name="Shaposhnikov A.I."/>
            <person name="Willems A."/>
            <person name="Tikhonovich I.A."/>
        </authorList>
    </citation>
    <scope>NUCLEOTIDE SEQUENCE [LARGE SCALE GENOMIC DNA]</scope>
    <source>
        <strain evidence="1">V5/3M</strain>
        <plasmid evidence="1">unnamed1</plasmid>
    </source>
</reference>
<protein>
    <submittedName>
        <fullName evidence="1">Uncharacterized protein</fullName>
    </submittedName>
</protein>
<accession>A0A1B2ESH7</accession>
<evidence type="ECO:0000313" key="1">
    <source>
        <dbReference type="EMBL" id="ANY82782.1"/>
    </source>
</evidence>
<dbReference type="AlphaFoldDB" id="A0A1B2ESH7"/>
<dbReference type="EMBL" id="CP016617">
    <property type="protein sequence ID" value="ANY82782.1"/>
    <property type="molecule type" value="Genomic_DNA"/>
</dbReference>
<dbReference type="OrthoDB" id="7418984at2"/>